<comment type="caution">
    <text evidence="6">The sequence shown here is derived from an EMBL/GenBank/DDBJ whole genome shotgun (WGS) entry which is preliminary data.</text>
</comment>
<sequence length="253" mass="27339">MTNDHCRSPQARRAELAAAFAELCDLRDSSLDEAGCLDRLVRHSAGLLDVDGAGVLLADAGGEPTATAGSCETVRLLQLLQVRFRDGPGVISFRTHVPVHVADLREVDHWESFRTTALRAGYLAVHALPLRHHADGLGALTLFRKRSGALSPGDCATGAALSTVAASLLLDRRELDTARTRTTQLQTALDTRIAIEQAKGVLTERHALTPEAAFELIRAFARRDRRRIDDVAREVIAHSPAVAALLDPQPTAR</sequence>
<evidence type="ECO:0000256" key="4">
    <source>
        <dbReference type="ARBA" id="ARBA00023163"/>
    </source>
</evidence>
<dbReference type="SUPFAM" id="SSF52172">
    <property type="entry name" value="CheY-like"/>
    <property type="match status" value="1"/>
</dbReference>
<evidence type="ECO:0000256" key="2">
    <source>
        <dbReference type="ARBA" id="ARBA00022777"/>
    </source>
</evidence>
<gene>
    <name evidence="6" type="ORF">FG385_29520</name>
</gene>
<evidence type="ECO:0000256" key="3">
    <source>
        <dbReference type="ARBA" id="ARBA00023015"/>
    </source>
</evidence>
<keyword evidence="3" id="KW-0805">Transcription regulation</keyword>
<evidence type="ECO:0000313" key="6">
    <source>
        <dbReference type="EMBL" id="TNC20990.1"/>
    </source>
</evidence>
<protein>
    <submittedName>
        <fullName evidence="6">GAF and ANTAR domain-containing protein</fullName>
    </submittedName>
</protein>
<dbReference type="GO" id="GO:0003723">
    <property type="term" value="F:RNA binding"/>
    <property type="evidence" value="ECO:0007669"/>
    <property type="project" value="InterPro"/>
</dbReference>
<dbReference type="SMART" id="SM01012">
    <property type="entry name" value="ANTAR"/>
    <property type="match status" value="1"/>
</dbReference>
<dbReference type="InterPro" id="IPR036388">
    <property type="entry name" value="WH-like_DNA-bd_sf"/>
</dbReference>
<dbReference type="InterPro" id="IPR005561">
    <property type="entry name" value="ANTAR"/>
</dbReference>
<dbReference type="RefSeq" id="WP_139100083.1">
    <property type="nucleotide sequence ID" value="NZ_VDFW01000038.1"/>
</dbReference>
<evidence type="ECO:0000256" key="1">
    <source>
        <dbReference type="ARBA" id="ARBA00022679"/>
    </source>
</evidence>
<dbReference type="GO" id="GO:0016301">
    <property type="term" value="F:kinase activity"/>
    <property type="evidence" value="ECO:0007669"/>
    <property type="project" value="UniProtKB-KW"/>
</dbReference>
<dbReference type="EMBL" id="VDFW01000038">
    <property type="protein sequence ID" value="TNC20990.1"/>
    <property type="molecule type" value="Genomic_DNA"/>
</dbReference>
<feature type="domain" description="ANTAR" evidence="5">
    <location>
        <begin position="175"/>
        <end position="236"/>
    </location>
</feature>
<accession>A0A5C4LTR8</accession>
<dbReference type="Pfam" id="PF03861">
    <property type="entry name" value="ANTAR"/>
    <property type="match status" value="1"/>
</dbReference>
<evidence type="ECO:0000313" key="7">
    <source>
        <dbReference type="Proteomes" id="UP000305546"/>
    </source>
</evidence>
<organism evidence="6 7">
    <name type="scientific">Amycolatopsis alkalitolerans</name>
    <dbReference type="NCBI Taxonomy" id="2547244"/>
    <lineage>
        <taxon>Bacteria</taxon>
        <taxon>Bacillati</taxon>
        <taxon>Actinomycetota</taxon>
        <taxon>Actinomycetes</taxon>
        <taxon>Pseudonocardiales</taxon>
        <taxon>Pseudonocardiaceae</taxon>
        <taxon>Amycolatopsis</taxon>
    </lineage>
</organism>
<dbReference type="InterPro" id="IPR011006">
    <property type="entry name" value="CheY-like_superfamily"/>
</dbReference>
<reference evidence="6 7" key="1">
    <citation type="submission" date="2019-06" db="EMBL/GenBank/DDBJ databases">
        <title>Amycolatopsis alkalitolerans sp. nov., isolated from Gastrodia elata Blume.</title>
        <authorList>
            <person name="Narsing Rao M.P."/>
            <person name="Li W.J."/>
        </authorList>
    </citation>
    <scope>NUCLEOTIDE SEQUENCE [LARGE SCALE GENOMIC DNA]</scope>
    <source>
        <strain evidence="6 7">SYSUP0005</strain>
    </source>
</reference>
<keyword evidence="4" id="KW-0804">Transcription</keyword>
<proteinExistence type="predicted"/>
<dbReference type="PIRSF" id="PIRSF036625">
    <property type="entry name" value="GAF_ANTAR"/>
    <property type="match status" value="1"/>
</dbReference>
<dbReference type="Gene3D" id="1.10.10.10">
    <property type="entry name" value="Winged helix-like DNA-binding domain superfamily/Winged helix DNA-binding domain"/>
    <property type="match status" value="1"/>
</dbReference>
<keyword evidence="7" id="KW-1185">Reference proteome</keyword>
<dbReference type="OrthoDB" id="3683444at2"/>
<name>A0A5C4LTR8_9PSEU</name>
<dbReference type="InterPro" id="IPR003018">
    <property type="entry name" value="GAF"/>
</dbReference>
<dbReference type="PROSITE" id="PS50921">
    <property type="entry name" value="ANTAR"/>
    <property type="match status" value="1"/>
</dbReference>
<keyword evidence="2" id="KW-0418">Kinase</keyword>
<dbReference type="Gene3D" id="3.30.450.40">
    <property type="match status" value="1"/>
</dbReference>
<dbReference type="Proteomes" id="UP000305546">
    <property type="component" value="Unassembled WGS sequence"/>
</dbReference>
<dbReference type="SUPFAM" id="SSF55781">
    <property type="entry name" value="GAF domain-like"/>
    <property type="match status" value="1"/>
</dbReference>
<keyword evidence="1" id="KW-0808">Transferase</keyword>
<dbReference type="InterPro" id="IPR012074">
    <property type="entry name" value="GAF_ANTAR"/>
</dbReference>
<dbReference type="Pfam" id="PF13185">
    <property type="entry name" value="GAF_2"/>
    <property type="match status" value="1"/>
</dbReference>
<dbReference type="InterPro" id="IPR029016">
    <property type="entry name" value="GAF-like_dom_sf"/>
</dbReference>
<dbReference type="AlphaFoldDB" id="A0A5C4LTR8"/>
<evidence type="ECO:0000259" key="5">
    <source>
        <dbReference type="PROSITE" id="PS50921"/>
    </source>
</evidence>